<proteinExistence type="predicted"/>
<organism evidence="2">
    <name type="scientific">plant metagenome</name>
    <dbReference type="NCBI Taxonomy" id="1297885"/>
    <lineage>
        <taxon>unclassified sequences</taxon>
        <taxon>metagenomes</taxon>
        <taxon>organismal metagenomes</taxon>
    </lineage>
</organism>
<sequence>MSVTRRFGGLMTYAGTPCNAGAGIRPPSTQRILLLSLLYLVGLTLVFGNAHEESQNFLAFFCLYWVSFILAPPARILSPLTFFYLYYGLWFVVAPMFAGRYQNDVMSASEYGWAFAFAYAVFGIGLISLLLGEKFAMRWLASPARQTARLPMGRLRWGMVFLYVVSTLAVVCIVLASGGFAVWINDPGDAFLNRGGSGVFVILSHFSSMALALTAGYYGYAKKKIWPILLFLGWLILTSPVHGSKFQLALLIILTILPWMRHSKLFAWDSICLGIGLVLVLGLGLYFRNHSWIDAQTFLPYTLNYFTALENLAVSIRDFAPGGMETFFLPFNKFLMPFGLSDPSFYFDMNHYLTDIYFPHAWEIRATEQWPVETDLYLNFYFFAGLPVVAAFLWCIGVLYGMALRWDTVGAWFASTVVTIFMISHLRGSLINHTDFYMYPYIFMMFFLFRRYVFRGKTIGLEVQPSLRSTGSP</sequence>
<feature type="transmembrane region" description="Helical" evidence="1">
    <location>
        <begin position="380"/>
        <end position="402"/>
    </location>
</feature>
<feature type="transmembrane region" description="Helical" evidence="1">
    <location>
        <begin position="81"/>
        <end position="99"/>
    </location>
</feature>
<dbReference type="AlphaFoldDB" id="A0A484S095"/>
<protein>
    <submittedName>
        <fullName evidence="2">Uncharacterized protein</fullName>
    </submittedName>
</protein>
<keyword evidence="1" id="KW-0472">Membrane</keyword>
<feature type="transmembrane region" description="Helical" evidence="1">
    <location>
        <begin position="32"/>
        <end position="51"/>
    </location>
</feature>
<feature type="transmembrane region" description="Helical" evidence="1">
    <location>
        <begin position="160"/>
        <end position="184"/>
    </location>
</feature>
<feature type="transmembrane region" description="Helical" evidence="1">
    <location>
        <begin position="111"/>
        <end position="131"/>
    </location>
</feature>
<dbReference type="EMBL" id="CAADII010000043">
    <property type="protein sequence ID" value="VFR55281.1"/>
    <property type="molecule type" value="Genomic_DNA"/>
</dbReference>
<evidence type="ECO:0000313" key="5">
    <source>
        <dbReference type="EMBL" id="VFS38750.1"/>
    </source>
</evidence>
<keyword evidence="1" id="KW-0812">Transmembrane</keyword>
<dbReference type="EMBL" id="CAADIK010000009">
    <property type="protein sequence ID" value="VFR63401.1"/>
    <property type="molecule type" value="Genomic_DNA"/>
</dbReference>
<reference evidence="2" key="1">
    <citation type="submission" date="2019-03" db="EMBL/GenBank/DDBJ databases">
        <authorList>
            <person name="Danneels B."/>
        </authorList>
    </citation>
    <scope>NUCLEOTIDE SEQUENCE</scope>
</reference>
<name>A0A484S095_9ZZZZ</name>
<evidence type="ECO:0000313" key="3">
    <source>
        <dbReference type="EMBL" id="VFR63401.1"/>
    </source>
</evidence>
<keyword evidence="1" id="KW-1133">Transmembrane helix</keyword>
<evidence type="ECO:0000313" key="4">
    <source>
        <dbReference type="EMBL" id="VFR85969.1"/>
    </source>
</evidence>
<dbReference type="EMBL" id="CAADIP010000017">
    <property type="protein sequence ID" value="VFR85969.1"/>
    <property type="molecule type" value="Genomic_DNA"/>
</dbReference>
<feature type="transmembrane region" description="Helical" evidence="1">
    <location>
        <begin position="409"/>
        <end position="430"/>
    </location>
</feature>
<accession>A0A484S095</accession>
<feature type="transmembrane region" description="Helical" evidence="1">
    <location>
        <begin position="196"/>
        <end position="220"/>
    </location>
</feature>
<evidence type="ECO:0000313" key="2">
    <source>
        <dbReference type="EMBL" id="VFR55281.1"/>
    </source>
</evidence>
<feature type="transmembrane region" description="Helical" evidence="1">
    <location>
        <begin position="57"/>
        <end position="74"/>
    </location>
</feature>
<feature type="transmembrane region" description="Helical" evidence="1">
    <location>
        <begin position="232"/>
        <end position="259"/>
    </location>
</feature>
<gene>
    <name evidence="2" type="ORF">BRI6_2874</name>
    <name evidence="3" type="ORF">BRI9_2931</name>
    <name evidence="4" type="ORF">IVO3_2931</name>
    <name evidence="5" type="ORF">RAN7_2903</name>
</gene>
<feature type="transmembrane region" description="Helical" evidence="1">
    <location>
        <begin position="436"/>
        <end position="453"/>
    </location>
</feature>
<feature type="transmembrane region" description="Helical" evidence="1">
    <location>
        <begin position="265"/>
        <end position="286"/>
    </location>
</feature>
<dbReference type="EMBL" id="CAADIZ010000084">
    <property type="protein sequence ID" value="VFS38750.1"/>
    <property type="molecule type" value="Genomic_DNA"/>
</dbReference>
<evidence type="ECO:0000256" key="1">
    <source>
        <dbReference type="SAM" id="Phobius"/>
    </source>
</evidence>